<dbReference type="NCBIfam" id="NF046089">
    <property type="entry name" value="CD3337_EF1877"/>
    <property type="match status" value="1"/>
</dbReference>
<evidence type="ECO:0000256" key="5">
    <source>
        <dbReference type="SAM" id="SignalP"/>
    </source>
</evidence>
<evidence type="ECO:0000256" key="1">
    <source>
        <dbReference type="ARBA" id="ARBA00022692"/>
    </source>
</evidence>
<feature type="transmembrane region" description="Helical" evidence="4">
    <location>
        <begin position="416"/>
        <end position="438"/>
    </location>
</feature>
<reference evidence="6 7" key="1">
    <citation type="submission" date="2019-12" db="EMBL/GenBank/DDBJ databases">
        <title>Whole-genome analyses of novel actinobacteria.</title>
        <authorList>
            <person name="Sahin N."/>
            <person name="Saygin H."/>
        </authorList>
    </citation>
    <scope>NUCLEOTIDE SEQUENCE [LARGE SCALE GENOMIC DNA]</scope>
    <source>
        <strain evidence="6 7">KC615</strain>
    </source>
</reference>
<gene>
    <name evidence="6" type="ORF">GSM42_17715</name>
</gene>
<dbReference type="EMBL" id="WUUL01000015">
    <property type="protein sequence ID" value="MXQ55522.1"/>
    <property type="molecule type" value="Genomic_DNA"/>
</dbReference>
<evidence type="ECO:0000313" key="7">
    <source>
        <dbReference type="Proteomes" id="UP000430692"/>
    </source>
</evidence>
<accession>A0A6I4W5D2</accession>
<keyword evidence="2 4" id="KW-1133">Transmembrane helix</keyword>
<dbReference type="GO" id="GO:0030255">
    <property type="term" value="P:protein secretion by the type IV secretion system"/>
    <property type="evidence" value="ECO:0007669"/>
    <property type="project" value="InterPro"/>
</dbReference>
<evidence type="ECO:0000256" key="4">
    <source>
        <dbReference type="SAM" id="Phobius"/>
    </source>
</evidence>
<evidence type="ECO:0000256" key="3">
    <source>
        <dbReference type="ARBA" id="ARBA00023136"/>
    </source>
</evidence>
<organism evidence="6 7">
    <name type="scientific">Shimazuella alba</name>
    <dbReference type="NCBI Taxonomy" id="2690964"/>
    <lineage>
        <taxon>Bacteria</taxon>
        <taxon>Bacillati</taxon>
        <taxon>Bacillota</taxon>
        <taxon>Bacilli</taxon>
        <taxon>Bacillales</taxon>
        <taxon>Thermoactinomycetaceae</taxon>
        <taxon>Shimazuella</taxon>
    </lineage>
</organism>
<feature type="transmembrane region" description="Helical" evidence="4">
    <location>
        <begin position="188"/>
        <end position="205"/>
    </location>
</feature>
<keyword evidence="7" id="KW-1185">Reference proteome</keyword>
<protein>
    <recommendedName>
        <fullName evidence="8">TrbL/VirB6 plasmid conjugal transfer protein</fullName>
    </recommendedName>
</protein>
<dbReference type="AlphaFoldDB" id="A0A6I4W5D2"/>
<dbReference type="Pfam" id="PF04610">
    <property type="entry name" value="TrbL"/>
    <property type="match status" value="1"/>
</dbReference>
<feature type="transmembrane region" description="Helical" evidence="4">
    <location>
        <begin position="444"/>
        <end position="462"/>
    </location>
</feature>
<dbReference type="RefSeq" id="WP_160802875.1">
    <property type="nucleotide sequence ID" value="NZ_WUUL01000015.1"/>
</dbReference>
<feature type="chain" id="PRO_5026039713" description="TrbL/VirB6 plasmid conjugal transfer protein" evidence="5">
    <location>
        <begin position="28"/>
        <end position="510"/>
    </location>
</feature>
<dbReference type="Proteomes" id="UP000430692">
    <property type="component" value="Unassembled WGS sequence"/>
</dbReference>
<dbReference type="InterPro" id="IPR058112">
    <property type="entry name" value="CD3337_EF1877-like"/>
</dbReference>
<sequence length="510" mass="57624">MKKINKWLAIGFLVCFLWLTMQGRVSAETAAPPNQTGYNFMFDTLVHFPEERVEQAKQKRYEVKYTKYKPSRYYLEIQFPDHDSWDLNSNFYDSGYALIHSFIVNSVWQLLLIWDFLVISGVESGFSLDIVDIFADKVDAIIQKFVGFNGSEIGNTGIWGNFITFVILLAGAWIAYKGLYKRDTSSAWTGIISTIFILMASLAFFNNSSGVMHYLNDISSGISQEIMGVGLQADMVSTNQVEEDSEKNEKLSIKGINTKVDASQYSSQVSSFVVADKMYDMLIYEPYLMLQYGMTSGDPKLTPERIGRILNNKPGSEARIQAVNEERVGNTSLGYEPNVMVTSLGVFQRLTLLGLLVVSHLILGAVFLFVAGAILVYQFIFVIFALFAPFALLMALYPAWSGLAMDWTKKFIGYQILKIVVGVLLSMILTLSQILYNLTPPEDYGYAWTIIMQLILTVGIIWKRNELIGIVNGSLGKFTQYTDNSKDISKQFSKYLQNATTRIEKIRFPR</sequence>
<proteinExistence type="predicted"/>
<feature type="transmembrane region" description="Helical" evidence="4">
    <location>
        <begin position="95"/>
        <end position="117"/>
    </location>
</feature>
<keyword evidence="1 4" id="KW-0812">Transmembrane</keyword>
<evidence type="ECO:0008006" key="8">
    <source>
        <dbReference type="Google" id="ProtNLM"/>
    </source>
</evidence>
<feature type="transmembrane region" description="Helical" evidence="4">
    <location>
        <begin position="376"/>
        <end position="396"/>
    </location>
</feature>
<evidence type="ECO:0000313" key="6">
    <source>
        <dbReference type="EMBL" id="MXQ55522.1"/>
    </source>
</evidence>
<dbReference type="InterPro" id="IPR007688">
    <property type="entry name" value="Conjugal_tfr_TrbL/VirB6"/>
</dbReference>
<feature type="signal peptide" evidence="5">
    <location>
        <begin position="1"/>
        <end position="27"/>
    </location>
</feature>
<keyword evidence="5" id="KW-0732">Signal</keyword>
<feature type="transmembrane region" description="Helical" evidence="4">
    <location>
        <begin position="158"/>
        <end position="176"/>
    </location>
</feature>
<name>A0A6I4W5D2_9BACL</name>
<evidence type="ECO:0000256" key="2">
    <source>
        <dbReference type="ARBA" id="ARBA00022989"/>
    </source>
</evidence>
<keyword evidence="3 4" id="KW-0472">Membrane</keyword>
<feature type="transmembrane region" description="Helical" evidence="4">
    <location>
        <begin position="350"/>
        <end position="370"/>
    </location>
</feature>
<comment type="caution">
    <text evidence="6">The sequence shown here is derived from an EMBL/GenBank/DDBJ whole genome shotgun (WGS) entry which is preliminary data.</text>
</comment>